<gene>
    <name evidence="2" type="ORF">H0267_15315</name>
</gene>
<comment type="caution">
    <text evidence="2">The sequence shown here is derived from an EMBL/GenBank/DDBJ whole genome shotgun (WGS) entry which is preliminary data.</text>
</comment>
<protein>
    <submittedName>
        <fullName evidence="2">Class I SAM-dependent methyltransferase</fullName>
    </submittedName>
</protein>
<accession>A0A931HY52</accession>
<dbReference type="GO" id="GO:0008168">
    <property type="term" value="F:methyltransferase activity"/>
    <property type="evidence" value="ECO:0007669"/>
    <property type="project" value="UniProtKB-KW"/>
</dbReference>
<dbReference type="GO" id="GO:0032259">
    <property type="term" value="P:methylation"/>
    <property type="evidence" value="ECO:0007669"/>
    <property type="project" value="UniProtKB-KW"/>
</dbReference>
<evidence type="ECO:0000313" key="2">
    <source>
        <dbReference type="EMBL" id="MBH0231578.1"/>
    </source>
</evidence>
<reference evidence="2 3" key="1">
    <citation type="journal article" date="2005" name="Int. J. Syst. Evol. Microbiol.">
        <title>Halobacillus yeomjeoni sp. nov., isolated from a marine solar saltern in Korea.</title>
        <authorList>
            <person name="Yoon J.H."/>
            <person name="Kang S.J."/>
            <person name="Lee C.H."/>
            <person name="Oh H.W."/>
            <person name="Oh T.K."/>
        </authorList>
    </citation>
    <scope>NUCLEOTIDE SEQUENCE [LARGE SCALE GENOMIC DNA]</scope>
    <source>
        <strain evidence="2 3">KCTC 3957</strain>
    </source>
</reference>
<evidence type="ECO:0000313" key="3">
    <source>
        <dbReference type="Proteomes" id="UP000614490"/>
    </source>
</evidence>
<dbReference type="SUPFAM" id="SSF53335">
    <property type="entry name" value="S-adenosyl-L-methionine-dependent methyltransferases"/>
    <property type="match status" value="1"/>
</dbReference>
<keyword evidence="2" id="KW-0489">Methyltransferase</keyword>
<dbReference type="Proteomes" id="UP000614490">
    <property type="component" value="Unassembled WGS sequence"/>
</dbReference>
<evidence type="ECO:0000259" key="1">
    <source>
        <dbReference type="Pfam" id="PF13847"/>
    </source>
</evidence>
<dbReference type="InterPro" id="IPR029063">
    <property type="entry name" value="SAM-dependent_MTases_sf"/>
</dbReference>
<sequence length="203" mass="23363">MVEDTGERVIPEFMDPLNTLLLEHIARYQFSLPYMNGRVLDLSCGSGYGTHLIAKRCKSKIDEIIGVDIDEEIIDYAKGKYFHPKSSFVVEDAVQPHLVKTLGTFDVIVSFETYEHIEEEECLLRNYYDLLKPGGTLILSTPFGEGKGMECKYPFHVHQITPEEFRGLFRHYSNRQFFYQNGVLIEPPRPDVYYPLGVAVCKK</sequence>
<dbReference type="InterPro" id="IPR025714">
    <property type="entry name" value="Methyltranfer_dom"/>
</dbReference>
<dbReference type="Gene3D" id="3.40.50.150">
    <property type="entry name" value="Vaccinia Virus protein VP39"/>
    <property type="match status" value="1"/>
</dbReference>
<dbReference type="RefSeq" id="WP_197318217.1">
    <property type="nucleotide sequence ID" value="NZ_JADZSC010000004.1"/>
</dbReference>
<name>A0A931HY52_9BACI</name>
<organism evidence="2 3">
    <name type="scientific">Halobacillus yeomjeoni</name>
    <dbReference type="NCBI Taxonomy" id="311194"/>
    <lineage>
        <taxon>Bacteria</taxon>
        <taxon>Bacillati</taxon>
        <taxon>Bacillota</taxon>
        <taxon>Bacilli</taxon>
        <taxon>Bacillales</taxon>
        <taxon>Bacillaceae</taxon>
        <taxon>Halobacillus</taxon>
    </lineage>
</organism>
<keyword evidence="3" id="KW-1185">Reference proteome</keyword>
<dbReference type="CDD" id="cd02440">
    <property type="entry name" value="AdoMet_MTases"/>
    <property type="match status" value="1"/>
</dbReference>
<keyword evidence="2" id="KW-0808">Transferase</keyword>
<dbReference type="AlphaFoldDB" id="A0A931HY52"/>
<dbReference type="EMBL" id="JADZSC010000004">
    <property type="protein sequence ID" value="MBH0231578.1"/>
    <property type="molecule type" value="Genomic_DNA"/>
</dbReference>
<dbReference type="Pfam" id="PF13847">
    <property type="entry name" value="Methyltransf_31"/>
    <property type="match status" value="1"/>
</dbReference>
<proteinExistence type="predicted"/>
<dbReference type="PANTHER" id="PTHR43861">
    <property type="entry name" value="TRANS-ACONITATE 2-METHYLTRANSFERASE-RELATED"/>
    <property type="match status" value="1"/>
</dbReference>
<feature type="domain" description="Methyltransferase" evidence="1">
    <location>
        <begin position="36"/>
        <end position="143"/>
    </location>
</feature>